<organism evidence="2 3">
    <name type="scientific">Burkholderia pseudomallei (strain 1710b)</name>
    <dbReference type="NCBI Taxonomy" id="320372"/>
    <lineage>
        <taxon>Bacteria</taxon>
        <taxon>Pseudomonadati</taxon>
        <taxon>Pseudomonadota</taxon>
        <taxon>Betaproteobacteria</taxon>
        <taxon>Burkholderiales</taxon>
        <taxon>Burkholderiaceae</taxon>
        <taxon>Burkholderia</taxon>
        <taxon>pseudomallei group</taxon>
    </lineage>
</organism>
<feature type="compositionally biased region" description="Basic and acidic residues" evidence="1">
    <location>
        <begin position="620"/>
        <end position="630"/>
    </location>
</feature>
<dbReference type="EMBL" id="CP000124">
    <property type="protein sequence ID" value="ABA49101.1"/>
    <property type="molecule type" value="Genomic_DNA"/>
</dbReference>
<feature type="compositionally biased region" description="Basic residues" evidence="1">
    <location>
        <begin position="361"/>
        <end position="395"/>
    </location>
</feature>
<feature type="compositionally biased region" description="Basic residues" evidence="1">
    <location>
        <begin position="243"/>
        <end position="254"/>
    </location>
</feature>
<dbReference type="EnsemblBacteria" id="ABA49101">
    <property type="protein sequence ID" value="ABA49101"/>
    <property type="gene ID" value="BURPS1710b_1370"/>
</dbReference>
<feature type="region of interest" description="Disordered" evidence="1">
    <location>
        <begin position="609"/>
        <end position="630"/>
    </location>
</feature>
<evidence type="ECO:0000256" key="1">
    <source>
        <dbReference type="SAM" id="MobiDB-lite"/>
    </source>
</evidence>
<dbReference type="HOGENOM" id="CLU_395713_0_0_4"/>
<feature type="compositionally biased region" description="Basic residues" evidence="1">
    <location>
        <begin position="261"/>
        <end position="274"/>
    </location>
</feature>
<dbReference type="AlphaFoldDB" id="Q3JUH4"/>
<dbReference type="Proteomes" id="UP000002700">
    <property type="component" value="Chromosome I"/>
</dbReference>
<feature type="region of interest" description="Disordered" evidence="1">
    <location>
        <begin position="474"/>
        <end position="565"/>
    </location>
</feature>
<feature type="compositionally biased region" description="Basic residues" evidence="1">
    <location>
        <begin position="474"/>
        <end position="493"/>
    </location>
</feature>
<accession>Q3JUH4</accession>
<proteinExistence type="predicted"/>
<sequence length="696" mass="77513">MIRRGERRRRYLPARVPPIRASSGSGRPRRARGCHKCVVCFVLIIRTVGFSSRLSSPSQEHDRNLPSGAVRRTVRRAASAPFLDRVPNARHARRCRRRAAGRLAALAPGRTRHARFARGMARHGRHPAVDRSAARREGAARRLCRMVAPRAARRHRRAHARGRGRVRRRPVGGATVGARTALARGTRGIPAAPGVRARLRGNRATARQERSGLPPARPPRVDARAAGTPALRRIARAPPAARRALRARRGKRRAQHDPGAARRRRGTGRRRRRQGAVVLQGAARRAPDRESVLGRRPTPCRADRIPARANQRRTGPAALHRRADRIGTGVRHRRRADRRDLRGAQSGQARAYSEPPGVTRGARRPTRPARPARAKRRVPPARRPPRPRRIARRGMRRAESRAPPLQGPVLFGSTPRRLSRCGPIRSGLGTTRPPRLFAPRRASTPHHLIPSTHSQPRPLNASALPCSAWYGMHRRPHSRPNGRRFRAASRRSPARGELSQTRAPPRLVGERAASGGPPSEETDHGTRPPPSVSETRIEAVQRAAPSVRNRVGRLARQATRRSGVSARLADQRLRVLHRHALARSREARRQRAASERGRRLARGALLRRPRARRAAMGGKRRADSAHGPERRSVRAFAGAFFRRGNRRARLRDRNDQCLESAERELQESDSGNGVDGQTEPARHAWRMAADVPTPGR</sequence>
<gene>
    <name evidence="2" type="ordered locus">BURPS1710b_1370</name>
</gene>
<dbReference type="KEGG" id="bpm:BURPS1710b_1370"/>
<evidence type="ECO:0000313" key="2">
    <source>
        <dbReference type="EMBL" id="ABA49101.1"/>
    </source>
</evidence>
<feature type="region of interest" description="Disordered" evidence="1">
    <location>
        <begin position="1"/>
        <end position="29"/>
    </location>
</feature>
<feature type="compositionally biased region" description="Low complexity" evidence="1">
    <location>
        <begin position="17"/>
        <end position="26"/>
    </location>
</feature>
<feature type="compositionally biased region" description="Basic residues" evidence="1">
    <location>
        <begin position="1"/>
        <end position="12"/>
    </location>
</feature>
<evidence type="ECO:0000313" key="3">
    <source>
        <dbReference type="Proteomes" id="UP000002700"/>
    </source>
</evidence>
<feature type="region of interest" description="Disordered" evidence="1">
    <location>
        <begin position="200"/>
        <end position="437"/>
    </location>
</feature>
<protein>
    <submittedName>
        <fullName evidence="2">Uncharacterized protein</fullName>
    </submittedName>
</protein>
<feature type="region of interest" description="Disordered" evidence="1">
    <location>
        <begin position="652"/>
        <end position="696"/>
    </location>
</feature>
<name>Q3JUH4_BURP1</name>
<feature type="compositionally biased region" description="Basic and acidic residues" evidence="1">
    <location>
        <begin position="652"/>
        <end position="666"/>
    </location>
</feature>
<feature type="compositionally biased region" description="Low complexity" evidence="1">
    <location>
        <begin position="224"/>
        <end position="242"/>
    </location>
</feature>
<reference evidence="2 3" key="1">
    <citation type="submission" date="2005-09" db="EMBL/GenBank/DDBJ databases">
        <authorList>
            <person name="Woods D.E."/>
            <person name="Nierman W.C."/>
        </authorList>
    </citation>
    <scope>NUCLEOTIDE SEQUENCE [LARGE SCALE GENOMIC DNA]</scope>
    <source>
        <strain evidence="2 3">1710b</strain>
    </source>
</reference>